<dbReference type="InParanoid" id="G4TA05"/>
<evidence type="ECO:0000313" key="3">
    <source>
        <dbReference type="Proteomes" id="UP000007148"/>
    </source>
</evidence>
<sequence length="227" mass="25567">MQVSRQNLSCDYNAFDKSPLTRTSGPHWKLWQPLLVHTRPGLLPNKAAVDTTNTAMSQPATKRTRKVPQILFSEDHGIYSEFATSSPHPILYDGALYPTAEHLFQALKFVDGRPDIAEYIRTSSPRPSQAHSLGKAYQAFVREDWHIVQIAKMNEIITLKFSQHPELVKLLLGTGDAELVENSNDAFWGIGPDKKGRNEYGKALMRLRSKLVQISKRHRSRASSTSS</sequence>
<evidence type="ECO:0000313" key="2">
    <source>
        <dbReference type="EMBL" id="CCA68140.1"/>
    </source>
</evidence>
<protein>
    <recommendedName>
        <fullName evidence="1">NADAR domain-containing protein</fullName>
    </recommendedName>
</protein>
<dbReference type="OrthoDB" id="206452at2759"/>
<name>G4TA05_SERID</name>
<dbReference type="InterPro" id="IPR012816">
    <property type="entry name" value="NADAR"/>
</dbReference>
<proteinExistence type="predicted"/>
<dbReference type="SUPFAM" id="SSF143990">
    <property type="entry name" value="YbiA-like"/>
    <property type="match status" value="1"/>
</dbReference>
<comment type="caution">
    <text evidence="2">The sequence shown here is derived from an EMBL/GenBank/DDBJ whole genome shotgun (WGS) entry which is preliminary data.</text>
</comment>
<accession>G4TA05</accession>
<reference evidence="2 3" key="1">
    <citation type="journal article" date="2011" name="PLoS Pathog.">
        <title>Endophytic Life Strategies Decoded by Genome and Transcriptome Analyses of the Mutualistic Root Symbiont Piriformospora indica.</title>
        <authorList>
            <person name="Zuccaro A."/>
            <person name="Lahrmann U."/>
            <person name="Guldener U."/>
            <person name="Langen G."/>
            <person name="Pfiffi S."/>
            <person name="Biedenkopf D."/>
            <person name="Wong P."/>
            <person name="Samans B."/>
            <person name="Grimm C."/>
            <person name="Basiewicz M."/>
            <person name="Murat C."/>
            <person name="Martin F."/>
            <person name="Kogel K.H."/>
        </authorList>
    </citation>
    <scope>NUCLEOTIDE SEQUENCE [LARGE SCALE GENOMIC DNA]</scope>
    <source>
        <strain evidence="2 3">DSM 11827</strain>
    </source>
</reference>
<dbReference type="STRING" id="1109443.G4TA05"/>
<dbReference type="EMBL" id="CAFZ01000026">
    <property type="protein sequence ID" value="CCA68140.1"/>
    <property type="molecule type" value="Genomic_DNA"/>
</dbReference>
<dbReference type="eggNOG" id="ENOG502RUZR">
    <property type="taxonomic scope" value="Eukaryota"/>
</dbReference>
<dbReference type="NCBIfam" id="TIGR02464">
    <property type="entry name" value="ribofla_fusion"/>
    <property type="match status" value="1"/>
</dbReference>
<gene>
    <name evidence="2" type="ORF">PIIN_02007</name>
</gene>
<organism evidence="2 3">
    <name type="scientific">Serendipita indica (strain DSM 11827)</name>
    <name type="common">Root endophyte fungus</name>
    <name type="synonym">Piriformospora indica</name>
    <dbReference type="NCBI Taxonomy" id="1109443"/>
    <lineage>
        <taxon>Eukaryota</taxon>
        <taxon>Fungi</taxon>
        <taxon>Dikarya</taxon>
        <taxon>Basidiomycota</taxon>
        <taxon>Agaricomycotina</taxon>
        <taxon>Agaricomycetes</taxon>
        <taxon>Sebacinales</taxon>
        <taxon>Serendipitaceae</taxon>
        <taxon>Serendipita</taxon>
    </lineage>
</organism>
<dbReference type="CDD" id="cd15457">
    <property type="entry name" value="NADAR"/>
    <property type="match status" value="1"/>
</dbReference>
<dbReference type="Proteomes" id="UP000007148">
    <property type="component" value="Unassembled WGS sequence"/>
</dbReference>
<feature type="domain" description="NADAR" evidence="1">
    <location>
        <begin position="75"/>
        <end position="211"/>
    </location>
</feature>
<dbReference type="Gene3D" id="1.10.357.40">
    <property type="entry name" value="YbiA-like"/>
    <property type="match status" value="1"/>
</dbReference>
<evidence type="ECO:0000259" key="1">
    <source>
        <dbReference type="Pfam" id="PF08719"/>
    </source>
</evidence>
<dbReference type="HOGENOM" id="CLU_1220107_0_0_1"/>
<dbReference type="Pfam" id="PF08719">
    <property type="entry name" value="NADAR"/>
    <property type="match status" value="1"/>
</dbReference>
<dbReference type="AlphaFoldDB" id="G4TA05"/>
<dbReference type="InterPro" id="IPR037238">
    <property type="entry name" value="YbiA-like_sf"/>
</dbReference>
<keyword evidence="3" id="KW-1185">Reference proteome</keyword>